<keyword evidence="5 8" id="KW-1133">Transmembrane helix</keyword>
<feature type="transmembrane region" description="Helical" evidence="8">
    <location>
        <begin position="605"/>
        <end position="625"/>
    </location>
</feature>
<feature type="transmembrane region" description="Helical" evidence="8">
    <location>
        <begin position="82"/>
        <end position="106"/>
    </location>
</feature>
<dbReference type="PANTHER" id="PTHR10010:SF46">
    <property type="entry name" value="SODIUM-DEPENDENT PHOSPHATE TRANSPORT PROTEIN 2B"/>
    <property type="match status" value="1"/>
</dbReference>
<dbReference type="RefSeq" id="XP_012943081.1">
    <property type="nucleotide sequence ID" value="XM_013087627.2"/>
</dbReference>
<feature type="transmembrane region" description="Helical" evidence="8">
    <location>
        <begin position="531"/>
        <end position="550"/>
    </location>
</feature>
<dbReference type="PANTHER" id="PTHR10010">
    <property type="entry name" value="SOLUTE CARRIER FAMILY 34 SODIUM PHOSPHATE , MEMBER 2-RELATED"/>
    <property type="match status" value="1"/>
</dbReference>
<dbReference type="GeneID" id="101851296"/>
<feature type="region of interest" description="Disordered" evidence="7">
    <location>
        <begin position="1"/>
        <end position="24"/>
    </location>
</feature>
<evidence type="ECO:0000256" key="7">
    <source>
        <dbReference type="SAM" id="MobiDB-lite"/>
    </source>
</evidence>
<organism evidence="9 10">
    <name type="scientific">Aplysia californica</name>
    <name type="common">California sea hare</name>
    <dbReference type="NCBI Taxonomy" id="6500"/>
    <lineage>
        <taxon>Eukaryota</taxon>
        <taxon>Metazoa</taxon>
        <taxon>Spiralia</taxon>
        <taxon>Lophotrochozoa</taxon>
        <taxon>Mollusca</taxon>
        <taxon>Gastropoda</taxon>
        <taxon>Heterobranchia</taxon>
        <taxon>Euthyneura</taxon>
        <taxon>Tectipleura</taxon>
        <taxon>Aplysiida</taxon>
        <taxon>Aplysioidea</taxon>
        <taxon>Aplysiidae</taxon>
        <taxon>Aplysia</taxon>
    </lineage>
</organism>
<dbReference type="NCBIfam" id="NF037997">
    <property type="entry name" value="Na_Pi_symport"/>
    <property type="match status" value="1"/>
</dbReference>
<evidence type="ECO:0000313" key="10">
    <source>
        <dbReference type="RefSeq" id="XP_012943081.1"/>
    </source>
</evidence>
<evidence type="ECO:0000256" key="5">
    <source>
        <dbReference type="ARBA" id="ARBA00022989"/>
    </source>
</evidence>
<keyword evidence="4 8" id="KW-0812">Transmembrane</keyword>
<evidence type="ECO:0000256" key="3">
    <source>
        <dbReference type="ARBA" id="ARBA00022475"/>
    </source>
</evidence>
<evidence type="ECO:0000256" key="8">
    <source>
        <dbReference type="SAM" id="Phobius"/>
    </source>
</evidence>
<evidence type="ECO:0000256" key="6">
    <source>
        <dbReference type="ARBA" id="ARBA00023136"/>
    </source>
</evidence>
<keyword evidence="6 8" id="KW-0472">Membrane</keyword>
<feature type="transmembrane region" description="Helical" evidence="8">
    <location>
        <begin position="645"/>
        <end position="666"/>
    </location>
</feature>
<comment type="similarity">
    <text evidence="2">Belongs to the SLC34A transporter family.</text>
</comment>
<keyword evidence="9" id="KW-1185">Reference proteome</keyword>
<dbReference type="Proteomes" id="UP000694888">
    <property type="component" value="Unplaced"/>
</dbReference>
<evidence type="ECO:0000256" key="4">
    <source>
        <dbReference type="ARBA" id="ARBA00022692"/>
    </source>
</evidence>
<evidence type="ECO:0000313" key="9">
    <source>
        <dbReference type="Proteomes" id="UP000694888"/>
    </source>
</evidence>
<proteinExistence type="inferred from homology"/>
<name>A0ABM1A8X3_APLCA</name>
<feature type="transmembrane region" description="Helical" evidence="8">
    <location>
        <begin position="487"/>
        <end position="511"/>
    </location>
</feature>
<comment type="subcellular location">
    <subcellularLocation>
        <location evidence="1">Apical cell membrane</location>
        <topology evidence="1">Multi-pass membrane protein</topology>
    </subcellularLocation>
</comment>
<sequence length="757" mass="83368">MDSKGYYDDNGTYTPPAIEANEKKNGKINDGFVLDEKPVDKGDVILDRIGDDEEEDPWKVTSLSQNYTPWNELSQNGKILRVIGYFVKVILVLAALYMFICSLDFLSSAFKLLGGEAAGKVFQQNDILSNPVAGLMMGVLVTVLVQSSSTSTSIVVSMVGAGILKIKTAIPIIMGANIGTSVTNTIVAIGQISDKGEFRRAFAGATVHDMFNWLSVIVLLPIEIATGYLYHLSGVIVDSLPLNREGDKSAKKDILKVITKPFTSLIIQVNKDAIKQIANNKDPEFDESHAIMKVCCDKTTPSKCCSSKLKSLASSPAFSFLNTDSTYSTSHKLSVCQNEELRSCAKRDGPDAIATPGNCTDAWAYSNVTRSKTMEWLDCSMFNGATTETNSCNTFLNTLGSLTPGSVNHSDACLRIQPKFTSQDHTFSLQNCTSSWVNKTVEYTAMTDEMSCTRWAKHVEQKTCNKECEFLFKGLYPTLNDKEIGGILLVISLVILSVCLVCMVKLLHSLLRGPMAVIIKKFVNADFPGPLGYLTGYLAILIGAGLTIVVQSSSIFTSTLTPLVGIGVIELDRMYPLTLGSNIGTTTTAVLSALANSGDKLLDSLQVAFCHLFFNITGILLFYPLPFMRFPIPLAKFLGNRTANYRWYAIVYIFVMFFIFPGAVFALSLPGWYVLAGVMGPIFLLFIIVAIIKVIQAKAPQILPTKLQNWKFLPKALRSLEPYDRVMMKIFFCKRFQMQKQQPNSPMSPSYVKNTRF</sequence>
<gene>
    <name evidence="10" type="primary">LOC101851296</name>
</gene>
<feature type="transmembrane region" description="Helical" evidence="8">
    <location>
        <begin position="672"/>
        <end position="692"/>
    </location>
</feature>
<reference evidence="10" key="1">
    <citation type="submission" date="2025-08" db="UniProtKB">
        <authorList>
            <consortium name="RefSeq"/>
        </authorList>
    </citation>
    <scope>IDENTIFICATION</scope>
</reference>
<dbReference type="Pfam" id="PF02690">
    <property type="entry name" value="Na_Pi_cotrans"/>
    <property type="match status" value="2"/>
</dbReference>
<feature type="transmembrane region" description="Helical" evidence="8">
    <location>
        <begin position="210"/>
        <end position="230"/>
    </location>
</feature>
<evidence type="ECO:0000256" key="1">
    <source>
        <dbReference type="ARBA" id="ARBA00004424"/>
    </source>
</evidence>
<feature type="transmembrane region" description="Helical" evidence="8">
    <location>
        <begin position="168"/>
        <end position="189"/>
    </location>
</feature>
<dbReference type="InterPro" id="IPR003841">
    <property type="entry name" value="Na/Pi_transpt"/>
</dbReference>
<protein>
    <submittedName>
        <fullName evidence="10">Sodium-dependent phosphate transport protein 2B</fullName>
    </submittedName>
</protein>
<keyword evidence="3" id="KW-1003">Cell membrane</keyword>
<evidence type="ECO:0000256" key="2">
    <source>
        <dbReference type="ARBA" id="ARBA00005808"/>
    </source>
</evidence>
<accession>A0ABM1A8X3</accession>